<protein>
    <submittedName>
        <fullName evidence="1">Uncharacterized protein</fullName>
    </submittedName>
</protein>
<name>A0ABT3W6J8_9PROT</name>
<organism evidence="1 2">
    <name type="scientific">Bombella saccharophila</name>
    <dbReference type="NCBI Taxonomy" id="2967338"/>
    <lineage>
        <taxon>Bacteria</taxon>
        <taxon>Pseudomonadati</taxon>
        <taxon>Pseudomonadota</taxon>
        <taxon>Alphaproteobacteria</taxon>
        <taxon>Acetobacterales</taxon>
        <taxon>Acetobacteraceae</taxon>
        <taxon>Bombella</taxon>
    </lineage>
</organism>
<comment type="caution">
    <text evidence="1">The sequence shown here is derived from an EMBL/GenBank/DDBJ whole genome shotgun (WGS) entry which is preliminary data.</text>
</comment>
<reference evidence="1 2" key="1">
    <citation type="submission" date="2022-07" db="EMBL/GenBank/DDBJ databases">
        <title>Bombella genomes.</title>
        <authorList>
            <person name="Harer L."/>
            <person name="Styblova S."/>
            <person name="Ehrmann M."/>
        </authorList>
    </citation>
    <scope>NUCLEOTIDE SEQUENCE [LARGE SCALE GENOMIC DNA]</scope>
    <source>
        <strain evidence="1 2">TMW 2.2558</strain>
    </source>
</reference>
<dbReference type="RefSeq" id="WP_266106517.1">
    <property type="nucleotide sequence ID" value="NZ_JANIDW010000001.1"/>
</dbReference>
<evidence type="ECO:0000313" key="2">
    <source>
        <dbReference type="Proteomes" id="UP001165648"/>
    </source>
</evidence>
<dbReference type="Proteomes" id="UP001165648">
    <property type="component" value="Unassembled WGS sequence"/>
</dbReference>
<keyword evidence="2" id="KW-1185">Reference proteome</keyword>
<evidence type="ECO:0000313" key="1">
    <source>
        <dbReference type="EMBL" id="MCX5614408.1"/>
    </source>
</evidence>
<proteinExistence type="predicted"/>
<gene>
    <name evidence="1" type="ORF">NQF64_04015</name>
</gene>
<accession>A0ABT3W6J8</accession>
<dbReference type="EMBL" id="JANIDW010000001">
    <property type="protein sequence ID" value="MCX5614408.1"/>
    <property type="molecule type" value="Genomic_DNA"/>
</dbReference>
<sequence length="54" mass="5943">MSDKKTSRIICWITPYAAESLGRVKGDFPRFIAVSVTRTETHTVALCADEGGKQ</sequence>